<dbReference type="AlphaFoldDB" id="A0A0E9V954"/>
<accession>A0A0E9V954</accession>
<proteinExistence type="predicted"/>
<organism evidence="1">
    <name type="scientific">Anguilla anguilla</name>
    <name type="common">European freshwater eel</name>
    <name type="synonym">Muraena anguilla</name>
    <dbReference type="NCBI Taxonomy" id="7936"/>
    <lineage>
        <taxon>Eukaryota</taxon>
        <taxon>Metazoa</taxon>
        <taxon>Chordata</taxon>
        <taxon>Craniata</taxon>
        <taxon>Vertebrata</taxon>
        <taxon>Euteleostomi</taxon>
        <taxon>Actinopterygii</taxon>
        <taxon>Neopterygii</taxon>
        <taxon>Teleostei</taxon>
        <taxon>Anguilliformes</taxon>
        <taxon>Anguillidae</taxon>
        <taxon>Anguilla</taxon>
    </lineage>
</organism>
<evidence type="ECO:0000313" key="1">
    <source>
        <dbReference type="EMBL" id="JAH74582.1"/>
    </source>
</evidence>
<reference evidence="1" key="2">
    <citation type="journal article" date="2015" name="Fish Shellfish Immunol.">
        <title>Early steps in the European eel (Anguilla anguilla)-Vibrio vulnificus interaction in the gills: Role of the RtxA13 toxin.</title>
        <authorList>
            <person name="Callol A."/>
            <person name="Pajuelo D."/>
            <person name="Ebbesson L."/>
            <person name="Teles M."/>
            <person name="MacKenzie S."/>
            <person name="Amaro C."/>
        </authorList>
    </citation>
    <scope>NUCLEOTIDE SEQUENCE</scope>
</reference>
<name>A0A0E9V954_ANGAN</name>
<reference evidence="1" key="1">
    <citation type="submission" date="2014-11" db="EMBL/GenBank/DDBJ databases">
        <authorList>
            <person name="Amaro Gonzalez C."/>
        </authorList>
    </citation>
    <scope>NUCLEOTIDE SEQUENCE</scope>
</reference>
<dbReference type="EMBL" id="GBXM01033995">
    <property type="protein sequence ID" value="JAH74582.1"/>
    <property type="molecule type" value="Transcribed_RNA"/>
</dbReference>
<sequence length="32" mass="3525">MGDVTVALSIFFTVSGLGPYNLNCTMFDVKQR</sequence>
<protein>
    <submittedName>
        <fullName evidence="1">Uncharacterized protein</fullName>
    </submittedName>
</protein>